<evidence type="ECO:0000313" key="5">
    <source>
        <dbReference type="Proteomes" id="UP000182836"/>
    </source>
</evidence>
<feature type="compositionally biased region" description="Acidic residues" evidence="1">
    <location>
        <begin position="66"/>
        <end position="78"/>
    </location>
</feature>
<sequence>MSLHDLLKSIDLPKLISVLQLLHVITSTDLLKTVTSLESTDVMKLANLLQNIDFNALTSLVQTEETNNEETNNEEMSYEEMISGPVQKDTNDVIYARCRTF</sequence>
<dbReference type="PATRIC" id="fig|47500.8.peg.1991"/>
<dbReference type="Proteomes" id="UP000037269">
    <property type="component" value="Unassembled WGS sequence"/>
</dbReference>
<dbReference type="AlphaFoldDB" id="A0A0D1V1H9"/>
<reference evidence="3 5" key="2">
    <citation type="submission" date="2016-10" db="EMBL/GenBank/DDBJ databases">
        <authorList>
            <person name="de Groot N.N."/>
        </authorList>
    </citation>
    <scope>NUCLEOTIDE SEQUENCE [LARGE SCALE GENOMIC DNA]</scope>
    <source>
        <strain evidence="3 5">DSM 2895</strain>
    </source>
</reference>
<dbReference type="RefSeq" id="WP_043067133.1">
    <property type="nucleotide sequence ID" value="NZ_BJOA01000331.1"/>
</dbReference>
<name>A0A0D1V1H9_ANEMI</name>
<organism evidence="2 4">
    <name type="scientific">Aneurinibacillus migulanus</name>
    <name type="common">Bacillus migulanus</name>
    <dbReference type="NCBI Taxonomy" id="47500"/>
    <lineage>
        <taxon>Bacteria</taxon>
        <taxon>Bacillati</taxon>
        <taxon>Bacillota</taxon>
        <taxon>Bacilli</taxon>
        <taxon>Bacillales</taxon>
        <taxon>Paenibacillaceae</taxon>
        <taxon>Aneurinibacillus group</taxon>
        <taxon>Aneurinibacillus</taxon>
    </lineage>
</organism>
<dbReference type="Proteomes" id="UP000182836">
    <property type="component" value="Unassembled WGS sequence"/>
</dbReference>
<protein>
    <submittedName>
        <fullName evidence="2">Uncharacterized protein</fullName>
    </submittedName>
</protein>
<evidence type="ECO:0000313" key="4">
    <source>
        <dbReference type="Proteomes" id="UP000037269"/>
    </source>
</evidence>
<gene>
    <name evidence="2" type="ORF">AF333_29620</name>
    <name evidence="3" type="ORF">SAMN04487909_11532</name>
</gene>
<reference evidence="2 4" key="1">
    <citation type="submission" date="2015-07" db="EMBL/GenBank/DDBJ databases">
        <title>Fjat-14205 dsm 2895.</title>
        <authorList>
            <person name="Liu B."/>
            <person name="Wang J."/>
            <person name="Zhu Y."/>
            <person name="Liu G."/>
            <person name="Chen Q."/>
            <person name="Chen Z."/>
            <person name="Lan J."/>
            <person name="Che J."/>
            <person name="Ge C."/>
            <person name="Shi H."/>
            <person name="Pan Z."/>
            <person name="Liu X."/>
        </authorList>
    </citation>
    <scope>NUCLEOTIDE SEQUENCE [LARGE SCALE GENOMIC DNA]</scope>
    <source>
        <strain evidence="2 4">DSM 2895</strain>
    </source>
</reference>
<proteinExistence type="predicted"/>
<evidence type="ECO:0000256" key="1">
    <source>
        <dbReference type="SAM" id="MobiDB-lite"/>
    </source>
</evidence>
<dbReference type="GeneID" id="42309290"/>
<dbReference type="EMBL" id="FNED01000015">
    <property type="protein sequence ID" value="SDJ29199.1"/>
    <property type="molecule type" value="Genomic_DNA"/>
</dbReference>
<dbReference type="EMBL" id="LGUG01000013">
    <property type="protein sequence ID" value="KON84121.1"/>
    <property type="molecule type" value="Genomic_DNA"/>
</dbReference>
<evidence type="ECO:0000313" key="2">
    <source>
        <dbReference type="EMBL" id="KON84121.1"/>
    </source>
</evidence>
<feature type="region of interest" description="Disordered" evidence="1">
    <location>
        <begin position="64"/>
        <end position="83"/>
    </location>
</feature>
<keyword evidence="4" id="KW-1185">Reference proteome</keyword>
<accession>A0A0D1V1H9</accession>
<evidence type="ECO:0000313" key="3">
    <source>
        <dbReference type="EMBL" id="SDJ29199.1"/>
    </source>
</evidence>